<dbReference type="Pfam" id="PF01425">
    <property type="entry name" value="Amidase"/>
    <property type="match status" value="1"/>
</dbReference>
<dbReference type="EMBL" id="JACYTR010000003">
    <property type="protein sequence ID" value="MBD8524619.1"/>
    <property type="molecule type" value="Genomic_DNA"/>
</dbReference>
<sequence length="519" mass="55939">MGVPMNSAERELMLDAVREQRAAFDALHGFDLPNDLAPALVFTPGFSPPAVSLTPGWSQPDDIQRPANNDELPFLSVAELGVLLRSGQLTSVELTTICLDRIRRYDAELHALITVTEPLALQQAKQADAEFAAGIDRGPLQGIPYGLKDLFAVEGYPTTWGAMPYKNQRIESNATVVQRLQAAGAVLIAKSSVGALAWGDVWYGGKTRTPWNPEQGTSGSSAGSAAGVAAGFFPFAIGTETWGSIVSPSLKSGVTGLRPTFGRVSRSGAMALAWSMDKVGPICRYAEDCAMVLDAIRGPDGKDLSVQPAGFAYDPQLAIADLKLAYLKQDFESPYDNEDEQAGRLAQQNDQRLLAALQASGVKLQAVSLPEFPADALAFILSAEAAAAFDTLTRSGQDDTMVRQIKHAWPNVFRAARFIPAVEYLQANRLRLRLVQQINRMLADFDVVFSPCWANDQSLITNLTGHPSIFVPHGIGANNLPTGICLIANAFDEGRLITAARSLQQLNTFHHQRPPGFAP</sequence>
<dbReference type="InterPro" id="IPR023631">
    <property type="entry name" value="Amidase_dom"/>
</dbReference>
<evidence type="ECO:0000259" key="1">
    <source>
        <dbReference type="Pfam" id="PF01425"/>
    </source>
</evidence>
<gene>
    <name evidence="2" type="ORF">IFO71_02595</name>
</gene>
<feature type="domain" description="Amidase" evidence="1">
    <location>
        <begin position="93"/>
        <end position="453"/>
    </location>
</feature>
<evidence type="ECO:0000313" key="3">
    <source>
        <dbReference type="Proteomes" id="UP000613768"/>
    </source>
</evidence>
<reference evidence="2 3" key="1">
    <citation type="submission" date="2020-09" db="EMBL/GenBank/DDBJ databases">
        <title>Pseudoxanthomonas sp. CAU 1598 isolated from sand of Yaerae Beach.</title>
        <authorList>
            <person name="Kim W."/>
        </authorList>
    </citation>
    <scope>NUCLEOTIDE SEQUENCE [LARGE SCALE GENOMIC DNA]</scope>
    <source>
        <strain evidence="2 3">CAU 1598</strain>
    </source>
</reference>
<dbReference type="SUPFAM" id="SSF75304">
    <property type="entry name" value="Amidase signature (AS) enzymes"/>
    <property type="match status" value="1"/>
</dbReference>
<dbReference type="InterPro" id="IPR000120">
    <property type="entry name" value="Amidase"/>
</dbReference>
<name>A0AAW3ZH82_9GAMM</name>
<proteinExistence type="predicted"/>
<keyword evidence="3" id="KW-1185">Reference proteome</keyword>
<dbReference type="InterPro" id="IPR036928">
    <property type="entry name" value="AS_sf"/>
</dbReference>
<dbReference type="Gene3D" id="3.90.1300.10">
    <property type="entry name" value="Amidase signature (AS) domain"/>
    <property type="match status" value="1"/>
</dbReference>
<dbReference type="PANTHER" id="PTHR11895">
    <property type="entry name" value="TRANSAMIDASE"/>
    <property type="match status" value="1"/>
</dbReference>
<accession>A0AAW3ZH82</accession>
<organism evidence="2 3">
    <name type="scientific">Pseudomarimonas arenosa</name>
    <dbReference type="NCBI Taxonomy" id="2774145"/>
    <lineage>
        <taxon>Bacteria</taxon>
        <taxon>Pseudomonadati</taxon>
        <taxon>Pseudomonadota</taxon>
        <taxon>Gammaproteobacteria</taxon>
        <taxon>Lysobacterales</taxon>
        <taxon>Lysobacteraceae</taxon>
        <taxon>Pseudomarimonas</taxon>
    </lineage>
</organism>
<dbReference type="RefSeq" id="WP_192027964.1">
    <property type="nucleotide sequence ID" value="NZ_JACYTR010000003.1"/>
</dbReference>
<dbReference type="AlphaFoldDB" id="A0AAW3ZH82"/>
<dbReference type="GO" id="GO:0050567">
    <property type="term" value="F:glutaminyl-tRNA synthase (glutamine-hydrolyzing) activity"/>
    <property type="evidence" value="ECO:0007669"/>
    <property type="project" value="TreeGrafter"/>
</dbReference>
<protein>
    <submittedName>
        <fullName evidence="2">Amidase</fullName>
    </submittedName>
</protein>
<dbReference type="Proteomes" id="UP000613768">
    <property type="component" value="Unassembled WGS sequence"/>
</dbReference>
<evidence type="ECO:0000313" key="2">
    <source>
        <dbReference type="EMBL" id="MBD8524619.1"/>
    </source>
</evidence>
<dbReference type="PANTHER" id="PTHR11895:SF73">
    <property type="entry name" value="AMIDASE FAMILY PROTEIN"/>
    <property type="match status" value="1"/>
</dbReference>
<comment type="caution">
    <text evidence="2">The sequence shown here is derived from an EMBL/GenBank/DDBJ whole genome shotgun (WGS) entry which is preliminary data.</text>
</comment>